<dbReference type="PANTHER" id="PTHR14195">
    <property type="entry name" value="G PATCH DOMAIN CONTAINING PROTEIN 2"/>
    <property type="match status" value="1"/>
</dbReference>
<dbReference type="InterPro" id="IPR051189">
    <property type="entry name" value="Splicing_assoc_domain"/>
</dbReference>
<dbReference type="EMBL" id="MCFI01000006">
    <property type="protein sequence ID" value="ORY84441.1"/>
    <property type="molecule type" value="Genomic_DNA"/>
</dbReference>
<feature type="compositionally biased region" description="Acidic residues" evidence="1">
    <location>
        <begin position="323"/>
        <end position="347"/>
    </location>
</feature>
<feature type="region of interest" description="Disordered" evidence="1">
    <location>
        <begin position="233"/>
        <end position="268"/>
    </location>
</feature>
<dbReference type="InterPro" id="IPR036867">
    <property type="entry name" value="R3H_dom_sf"/>
</dbReference>
<accession>A0A1Y2FKC8</accession>
<dbReference type="OMA" id="TFASTEM"/>
<feature type="domain" description="G-patch" evidence="2">
    <location>
        <begin position="615"/>
        <end position="659"/>
    </location>
</feature>
<protein>
    <recommendedName>
        <fullName evidence="6">Protein SQS1</fullName>
    </recommendedName>
</protein>
<name>A0A1Y2FKC8_PROLT</name>
<dbReference type="GO" id="GO:0003676">
    <property type="term" value="F:nucleic acid binding"/>
    <property type="evidence" value="ECO:0007669"/>
    <property type="project" value="UniProtKB-UniRule"/>
</dbReference>
<dbReference type="CDD" id="cd02325">
    <property type="entry name" value="R3H"/>
    <property type="match status" value="1"/>
</dbReference>
<comment type="caution">
    <text evidence="4">The sequence shown here is derived from an EMBL/GenBank/DDBJ whole genome shotgun (WGS) entry which is preliminary data.</text>
</comment>
<dbReference type="Gene3D" id="3.30.1370.50">
    <property type="entry name" value="R3H-like domain"/>
    <property type="match status" value="1"/>
</dbReference>
<feature type="domain" description="R3H" evidence="3">
    <location>
        <begin position="469"/>
        <end position="536"/>
    </location>
</feature>
<organism evidence="4 5">
    <name type="scientific">Protomyces lactucae-debilis</name>
    <dbReference type="NCBI Taxonomy" id="2754530"/>
    <lineage>
        <taxon>Eukaryota</taxon>
        <taxon>Fungi</taxon>
        <taxon>Dikarya</taxon>
        <taxon>Ascomycota</taxon>
        <taxon>Taphrinomycotina</taxon>
        <taxon>Taphrinomycetes</taxon>
        <taxon>Taphrinales</taxon>
        <taxon>Protomycetaceae</taxon>
        <taxon>Protomyces</taxon>
    </lineage>
</organism>
<dbReference type="InterPro" id="IPR001374">
    <property type="entry name" value="R3H_dom"/>
</dbReference>
<evidence type="ECO:0000259" key="2">
    <source>
        <dbReference type="PROSITE" id="PS50174"/>
    </source>
</evidence>
<gene>
    <name evidence="4" type="ORF">BCR37DRAFT_378465</name>
</gene>
<feature type="region of interest" description="Disordered" evidence="1">
    <location>
        <begin position="314"/>
        <end position="347"/>
    </location>
</feature>
<feature type="compositionally biased region" description="Polar residues" evidence="1">
    <location>
        <begin position="103"/>
        <end position="119"/>
    </location>
</feature>
<evidence type="ECO:0000256" key="1">
    <source>
        <dbReference type="SAM" id="MobiDB-lite"/>
    </source>
</evidence>
<proteinExistence type="predicted"/>
<reference evidence="4 5" key="1">
    <citation type="submission" date="2016-07" db="EMBL/GenBank/DDBJ databases">
        <title>Pervasive Adenine N6-methylation of Active Genes in Fungi.</title>
        <authorList>
            <consortium name="DOE Joint Genome Institute"/>
            <person name="Mondo S.J."/>
            <person name="Dannebaum R.O."/>
            <person name="Kuo R.C."/>
            <person name="Labutti K."/>
            <person name="Haridas S."/>
            <person name="Kuo A."/>
            <person name="Salamov A."/>
            <person name="Ahrendt S.R."/>
            <person name="Lipzen A."/>
            <person name="Sullivan W."/>
            <person name="Andreopoulos W.B."/>
            <person name="Clum A."/>
            <person name="Lindquist E."/>
            <person name="Daum C."/>
            <person name="Ramamoorthy G.K."/>
            <person name="Gryganskyi A."/>
            <person name="Culley D."/>
            <person name="Magnuson J.K."/>
            <person name="James T.Y."/>
            <person name="O'Malley M.A."/>
            <person name="Stajich J.E."/>
            <person name="Spatafora J.W."/>
            <person name="Visel A."/>
            <person name="Grigoriev I.V."/>
        </authorList>
    </citation>
    <scope>NUCLEOTIDE SEQUENCE [LARGE SCALE GENOMIC DNA]</scope>
    <source>
        <strain evidence="4 5">12-1054</strain>
    </source>
</reference>
<dbReference type="PROSITE" id="PS50174">
    <property type="entry name" value="G_PATCH"/>
    <property type="match status" value="1"/>
</dbReference>
<dbReference type="GeneID" id="63785648"/>
<feature type="compositionally biased region" description="Basic residues" evidence="1">
    <location>
        <begin position="250"/>
        <end position="260"/>
    </location>
</feature>
<feature type="region of interest" description="Disordered" evidence="1">
    <location>
        <begin position="145"/>
        <end position="167"/>
    </location>
</feature>
<keyword evidence="5" id="KW-1185">Reference proteome</keyword>
<dbReference type="Pfam" id="PF01585">
    <property type="entry name" value="G-patch"/>
    <property type="match status" value="1"/>
</dbReference>
<evidence type="ECO:0008006" key="6">
    <source>
        <dbReference type="Google" id="ProtNLM"/>
    </source>
</evidence>
<feature type="region of interest" description="Disordered" evidence="1">
    <location>
        <begin position="100"/>
        <end position="121"/>
    </location>
</feature>
<dbReference type="AlphaFoldDB" id="A0A1Y2FKC8"/>
<dbReference type="STRING" id="56484.A0A1Y2FKC8"/>
<dbReference type="Proteomes" id="UP000193685">
    <property type="component" value="Unassembled WGS sequence"/>
</dbReference>
<dbReference type="InterPro" id="IPR000467">
    <property type="entry name" value="G_patch_dom"/>
</dbReference>
<dbReference type="RefSeq" id="XP_040726459.1">
    <property type="nucleotide sequence ID" value="XM_040869049.1"/>
</dbReference>
<evidence type="ECO:0000313" key="5">
    <source>
        <dbReference type="Proteomes" id="UP000193685"/>
    </source>
</evidence>
<dbReference type="Pfam" id="PF01424">
    <property type="entry name" value="R3H"/>
    <property type="match status" value="1"/>
</dbReference>
<dbReference type="PROSITE" id="PS51061">
    <property type="entry name" value="R3H"/>
    <property type="match status" value="1"/>
</dbReference>
<sequence>MRVLAEPSLPDATMSLELKIPVDESKEQLADQLLATLHGDVPVAVDSQGQPEHLATPLLQNEPIVEKPAVEVNNELMNPAIEGVSLEEATEVETDESLVPDVTSLNNPNRTVDAATTSPPVDMDALLDSMAVDDELDDQASDVANQMDEEDEEITSDDFQTASSDEELDEEVSFFVDTEGDTTFASTEMPTTSTRPLNMTAASTPVGMEHSGISTPWARTIDDPVLVEVNETTTTARPYSGHAFAETQSRGKRGGQRKRERQQAAQEQLRMDEAYAIHLDYMENSRWREDEDAAEDDEDEAPLLAQMLAGLGPANAFGNTAMDSDEEDDEDNQEDSLDEDELEAPLDAEENMFTLNYNKSSRNRYNDFASDALFHDDFNVYDYNSAGEDDAESLPDLPASGARRRDLNQFVQDMDLSDEELEATLIAQWKADKASKKSRKRDRQQQHAEGLVGKRAKRARAAHAANAGHGSLSEYHTIIKHFVSHADYVGVEQLPLPAMDRSIRRAVHIIAQHGYNLQTKSQGSGKRRYPVLYKTKHSSSAKNLPDAVFIEEVMVQAQKTIGYTSSTKRRDPMQIKTKGKGKIPGGGGISRAAGAGAGKLRDGDIVGVDAPEIALSNRGRAMLEKLGWSHGTGLGVVGNIGISIPLTATVKNTRVGLGT</sequence>
<feature type="region of interest" description="Disordered" evidence="1">
    <location>
        <begin position="567"/>
        <end position="588"/>
    </location>
</feature>
<dbReference type="SMART" id="SM00443">
    <property type="entry name" value="G_patch"/>
    <property type="match status" value="1"/>
</dbReference>
<evidence type="ECO:0000313" key="4">
    <source>
        <dbReference type="EMBL" id="ORY84441.1"/>
    </source>
</evidence>
<evidence type="ECO:0000259" key="3">
    <source>
        <dbReference type="PROSITE" id="PS51061"/>
    </source>
</evidence>
<dbReference type="OrthoDB" id="21470at2759"/>
<feature type="compositionally biased region" description="Acidic residues" evidence="1">
    <location>
        <begin position="147"/>
        <end position="156"/>
    </location>
</feature>
<dbReference type="SUPFAM" id="SSF82708">
    <property type="entry name" value="R3H domain"/>
    <property type="match status" value="1"/>
</dbReference>
<feature type="region of interest" description="Disordered" evidence="1">
    <location>
        <begin position="432"/>
        <end position="468"/>
    </location>
</feature>